<dbReference type="InterPro" id="IPR012336">
    <property type="entry name" value="Thioredoxin-like_fold"/>
</dbReference>
<dbReference type="InterPro" id="IPR013766">
    <property type="entry name" value="Thioredoxin_domain"/>
</dbReference>
<keyword evidence="7" id="KW-1185">Reference proteome</keyword>
<evidence type="ECO:0000259" key="5">
    <source>
        <dbReference type="PROSITE" id="PS51352"/>
    </source>
</evidence>
<dbReference type="PROSITE" id="PS51352">
    <property type="entry name" value="THIOREDOXIN_2"/>
    <property type="match status" value="1"/>
</dbReference>
<name>A0A1H5WXK9_9FLAO</name>
<dbReference type="CDD" id="cd02966">
    <property type="entry name" value="TlpA_like_family"/>
    <property type="match status" value="1"/>
</dbReference>
<dbReference type="InterPro" id="IPR036249">
    <property type="entry name" value="Thioredoxin-like_sf"/>
</dbReference>
<keyword evidence="4" id="KW-0676">Redox-active center</keyword>
<dbReference type="Gene3D" id="3.40.30.10">
    <property type="entry name" value="Glutaredoxin"/>
    <property type="match status" value="1"/>
</dbReference>
<evidence type="ECO:0000313" key="6">
    <source>
        <dbReference type="EMBL" id="SEG03747.1"/>
    </source>
</evidence>
<evidence type="ECO:0000256" key="2">
    <source>
        <dbReference type="ARBA" id="ARBA00022748"/>
    </source>
</evidence>
<dbReference type="GO" id="GO:0030313">
    <property type="term" value="C:cell envelope"/>
    <property type="evidence" value="ECO:0007669"/>
    <property type="project" value="UniProtKB-SubCell"/>
</dbReference>
<reference evidence="7" key="1">
    <citation type="submission" date="2016-10" db="EMBL/GenBank/DDBJ databases">
        <authorList>
            <person name="Varghese N."/>
            <person name="Submissions S."/>
        </authorList>
    </citation>
    <scope>NUCLEOTIDE SEQUENCE [LARGE SCALE GENOMIC DNA]</scope>
    <source>
        <strain evidence="7">DSM 21580</strain>
    </source>
</reference>
<dbReference type="GO" id="GO:0017004">
    <property type="term" value="P:cytochrome complex assembly"/>
    <property type="evidence" value="ECO:0007669"/>
    <property type="project" value="UniProtKB-KW"/>
</dbReference>
<feature type="domain" description="Thioredoxin" evidence="5">
    <location>
        <begin position="319"/>
        <end position="454"/>
    </location>
</feature>
<sequence length="454" mass="51670">MLKINYLRYFNFKSRRIFCGIFYIYSMKNLIILVALFISAIIHAQFTVTLSSAQSKAGSDAYLYTLNGSKDVLSSKAVNSKNKWVFKVPDSYVGMLRVYIPEGNNSVNLISENKNIEASYLMKGDKISEVNYIDETNKTMNDIQDIQRKKEIILPALYQMNDFYTSKSPFKTAINEEIVRLSQNITYDASKHPFIDFYNSNYKKFLAPDATTPKVEEKDIINFIANSSEMLETSSLLKPILVSYLNNAPKADVSKSIDNLLNAVNIETPRGQTVLSELIEIFDTYDMADLKAKYLAEAMNLKCTINDRLAGTIAISKNLEIGAKFANYTFTNAFNTKAKSIYDVKASKKIILFWASTCSHCEAEIPKLIEKYAQMKAQNIQIIGLSVDNDKDSYERRIKDLPWINDAQLRGWNSTYAETYNVHATPTYYILDQDNKIIAKPNHVGDVLNFLNLK</sequence>
<dbReference type="InterPro" id="IPR050553">
    <property type="entry name" value="Thioredoxin_ResA/DsbE_sf"/>
</dbReference>
<accession>A0A1H5WXK9</accession>
<gene>
    <name evidence="6" type="ORF">SAMN05421847_1359</name>
</gene>
<comment type="subcellular location">
    <subcellularLocation>
        <location evidence="1">Cell envelope</location>
    </subcellularLocation>
</comment>
<evidence type="ECO:0000313" key="7">
    <source>
        <dbReference type="Proteomes" id="UP000236738"/>
    </source>
</evidence>
<dbReference type="EMBL" id="FNUS01000002">
    <property type="protein sequence ID" value="SEG03747.1"/>
    <property type="molecule type" value="Genomic_DNA"/>
</dbReference>
<dbReference type="PANTHER" id="PTHR42852">
    <property type="entry name" value="THIOL:DISULFIDE INTERCHANGE PROTEIN DSBE"/>
    <property type="match status" value="1"/>
</dbReference>
<organism evidence="6 7">
    <name type="scientific">Halpernia humi</name>
    <dbReference type="NCBI Taxonomy" id="493375"/>
    <lineage>
        <taxon>Bacteria</taxon>
        <taxon>Pseudomonadati</taxon>
        <taxon>Bacteroidota</taxon>
        <taxon>Flavobacteriia</taxon>
        <taxon>Flavobacteriales</taxon>
        <taxon>Weeksellaceae</taxon>
        <taxon>Chryseobacterium group</taxon>
        <taxon>Halpernia</taxon>
    </lineage>
</organism>
<evidence type="ECO:0000256" key="3">
    <source>
        <dbReference type="ARBA" id="ARBA00023157"/>
    </source>
</evidence>
<proteinExistence type="predicted"/>
<evidence type="ECO:0000256" key="4">
    <source>
        <dbReference type="ARBA" id="ARBA00023284"/>
    </source>
</evidence>
<protein>
    <submittedName>
        <fullName evidence="6">Thioredoxin-like</fullName>
    </submittedName>
</protein>
<dbReference type="AlphaFoldDB" id="A0A1H5WXK9"/>
<keyword evidence="2" id="KW-0201">Cytochrome c-type biogenesis</keyword>
<dbReference type="SUPFAM" id="SSF52833">
    <property type="entry name" value="Thioredoxin-like"/>
    <property type="match status" value="1"/>
</dbReference>
<dbReference type="PANTHER" id="PTHR42852:SF6">
    <property type="entry name" value="THIOL:DISULFIDE INTERCHANGE PROTEIN DSBE"/>
    <property type="match status" value="1"/>
</dbReference>
<dbReference type="Pfam" id="PF13905">
    <property type="entry name" value="Thioredoxin_8"/>
    <property type="match status" value="1"/>
</dbReference>
<keyword evidence="3" id="KW-1015">Disulfide bond</keyword>
<evidence type="ECO:0000256" key="1">
    <source>
        <dbReference type="ARBA" id="ARBA00004196"/>
    </source>
</evidence>
<dbReference type="Proteomes" id="UP000236738">
    <property type="component" value="Unassembled WGS sequence"/>
</dbReference>